<feature type="non-terminal residue" evidence="7">
    <location>
        <position position="146"/>
    </location>
</feature>
<dbReference type="AlphaFoldDB" id="A0A9X2FZ05"/>
<keyword evidence="4" id="KW-0560">Oxidoreductase</keyword>
<dbReference type="GO" id="GO:0010181">
    <property type="term" value="F:FMN binding"/>
    <property type="evidence" value="ECO:0007669"/>
    <property type="project" value="InterPro"/>
</dbReference>
<evidence type="ECO:0000313" key="8">
    <source>
        <dbReference type="Proteomes" id="UP001139477"/>
    </source>
</evidence>
<dbReference type="PANTHER" id="PTHR10851:SF0">
    <property type="entry name" value="PYRIDOXINE-5'-PHOSPHATE OXIDASE"/>
    <property type="match status" value="1"/>
</dbReference>
<dbReference type="InterPro" id="IPR000659">
    <property type="entry name" value="Pyridox_Oxase"/>
</dbReference>
<dbReference type="InterPro" id="IPR012349">
    <property type="entry name" value="Split_barrel_FMN-bd"/>
</dbReference>
<evidence type="ECO:0000256" key="1">
    <source>
        <dbReference type="ARBA" id="ARBA00001917"/>
    </source>
</evidence>
<proteinExistence type="predicted"/>
<gene>
    <name evidence="7" type="ORF">NHG85_16595</name>
</gene>
<comment type="caution">
    <text evidence="7">The sequence shown here is derived from an EMBL/GenBank/DDBJ whole genome shotgun (WGS) entry which is preliminary data.</text>
</comment>
<feature type="domain" description="Pyridoxamine 5'-phosphate oxidase Alr4036 family FMN-binding" evidence="6">
    <location>
        <begin position="25"/>
        <end position="98"/>
    </location>
</feature>
<evidence type="ECO:0000259" key="6">
    <source>
        <dbReference type="Pfam" id="PF12766"/>
    </source>
</evidence>
<comment type="cofactor">
    <cofactor evidence="1">
        <name>FMN</name>
        <dbReference type="ChEBI" id="CHEBI:58210"/>
    </cofactor>
</comment>
<dbReference type="EMBL" id="JAMYXC010000267">
    <property type="protein sequence ID" value="MCP1170123.1"/>
    <property type="molecule type" value="Genomic_DNA"/>
</dbReference>
<dbReference type="InterPro" id="IPR024624">
    <property type="entry name" value="Pyridox_Oxase_Alr4036_FMN-bd"/>
</dbReference>
<dbReference type="GO" id="GO:0008615">
    <property type="term" value="P:pyridoxine biosynthetic process"/>
    <property type="evidence" value="ECO:0007669"/>
    <property type="project" value="InterPro"/>
</dbReference>
<dbReference type="Proteomes" id="UP001139477">
    <property type="component" value="Unassembled WGS sequence"/>
</dbReference>
<evidence type="ECO:0000256" key="4">
    <source>
        <dbReference type="ARBA" id="ARBA00023002"/>
    </source>
</evidence>
<accession>A0A9X2FZ05</accession>
<evidence type="ECO:0000313" key="7">
    <source>
        <dbReference type="EMBL" id="MCP1170123.1"/>
    </source>
</evidence>
<dbReference type="RefSeq" id="WP_253334478.1">
    <property type="nucleotide sequence ID" value="NZ_JAMYXC010000267.1"/>
</dbReference>
<dbReference type="GO" id="GO:0004733">
    <property type="term" value="F:pyridoxamine phosphate oxidase activity"/>
    <property type="evidence" value="ECO:0007669"/>
    <property type="project" value="InterPro"/>
</dbReference>
<evidence type="ECO:0000256" key="5">
    <source>
        <dbReference type="SAM" id="MobiDB-lite"/>
    </source>
</evidence>
<sequence length="146" mass="16193">MSEITTLSELFGLVRARIITGLEHREAAARLPVLATRDAQGWPSVRTMVLRGFDAGDWTLDMHSDADAAKVLQLTDGPRAALQFWDAEAALQVRMRAHVIRLPHEEEKALWERVPEAARAQYGTVPPPGTPIASAEAWRPNPRPAR</sequence>
<feature type="region of interest" description="Disordered" evidence="5">
    <location>
        <begin position="123"/>
        <end position="146"/>
    </location>
</feature>
<organism evidence="7 8">
    <name type="scientific">Limimaricola litoreus</name>
    <dbReference type="NCBI Taxonomy" id="2955316"/>
    <lineage>
        <taxon>Bacteria</taxon>
        <taxon>Pseudomonadati</taxon>
        <taxon>Pseudomonadota</taxon>
        <taxon>Alphaproteobacteria</taxon>
        <taxon>Rhodobacterales</taxon>
        <taxon>Paracoccaceae</taxon>
        <taxon>Limimaricola</taxon>
    </lineage>
</organism>
<keyword evidence="8" id="KW-1185">Reference proteome</keyword>
<protein>
    <submittedName>
        <fullName evidence="7">Pyridoxamine 5'-phosphate oxidase family protein</fullName>
    </submittedName>
</protein>
<keyword evidence="2" id="KW-0285">Flavoprotein</keyword>
<keyword evidence="3" id="KW-0288">FMN</keyword>
<dbReference type="SUPFAM" id="SSF50475">
    <property type="entry name" value="FMN-binding split barrel"/>
    <property type="match status" value="1"/>
</dbReference>
<reference evidence="7" key="1">
    <citation type="submission" date="2022-06" db="EMBL/GenBank/DDBJ databases">
        <title>Limimaricola sediminis sp. nov., isolated from an intertidal sediment.</title>
        <authorList>
            <person name="Shao X."/>
        </authorList>
    </citation>
    <scope>NUCLEOTIDE SEQUENCE</scope>
    <source>
        <strain evidence="7">ASW11-118</strain>
    </source>
</reference>
<evidence type="ECO:0000256" key="2">
    <source>
        <dbReference type="ARBA" id="ARBA00022630"/>
    </source>
</evidence>
<dbReference type="Pfam" id="PF12766">
    <property type="entry name" value="Pyridox_oxase_2"/>
    <property type="match status" value="1"/>
</dbReference>
<evidence type="ECO:0000256" key="3">
    <source>
        <dbReference type="ARBA" id="ARBA00022643"/>
    </source>
</evidence>
<dbReference type="PANTHER" id="PTHR10851">
    <property type="entry name" value="PYRIDOXINE-5-PHOSPHATE OXIDASE"/>
    <property type="match status" value="1"/>
</dbReference>
<dbReference type="Gene3D" id="2.30.110.10">
    <property type="entry name" value="Electron Transport, Fmn-binding Protein, Chain A"/>
    <property type="match status" value="1"/>
</dbReference>
<name>A0A9X2FZ05_9RHOB</name>